<protein>
    <recommendedName>
        <fullName evidence="8">DoxX family protein</fullName>
    </recommendedName>
</protein>
<feature type="transmembrane region" description="Helical" evidence="5">
    <location>
        <begin position="38"/>
        <end position="58"/>
    </location>
</feature>
<dbReference type="Proteomes" id="UP000290759">
    <property type="component" value="Unassembled WGS sequence"/>
</dbReference>
<accession>A0A4V1RTU0</accession>
<dbReference type="Pfam" id="PF13564">
    <property type="entry name" value="DoxX_2"/>
    <property type="match status" value="1"/>
</dbReference>
<name>A0A4V1RTU0_9HYPH</name>
<dbReference type="RefSeq" id="WP_129230120.1">
    <property type="nucleotide sequence ID" value="NZ_QYBB01000106.1"/>
</dbReference>
<dbReference type="AlphaFoldDB" id="A0A4V1RTU0"/>
<evidence type="ECO:0000256" key="4">
    <source>
        <dbReference type="ARBA" id="ARBA00023136"/>
    </source>
</evidence>
<evidence type="ECO:0008006" key="8">
    <source>
        <dbReference type="Google" id="ProtNLM"/>
    </source>
</evidence>
<organism evidence="6 7">
    <name type="scientific">Lichenibacterium minor</name>
    <dbReference type="NCBI Taxonomy" id="2316528"/>
    <lineage>
        <taxon>Bacteria</taxon>
        <taxon>Pseudomonadati</taxon>
        <taxon>Pseudomonadota</taxon>
        <taxon>Alphaproteobacteria</taxon>
        <taxon>Hyphomicrobiales</taxon>
        <taxon>Lichenihabitantaceae</taxon>
        <taxon>Lichenibacterium</taxon>
    </lineage>
</organism>
<evidence type="ECO:0000313" key="6">
    <source>
        <dbReference type="EMBL" id="RYC28824.1"/>
    </source>
</evidence>
<proteinExistence type="predicted"/>
<sequence>MLHSIVLWLLVVAFFGAGLSNAIGTRTTQDDFARWGYPRWWCRVAGTLEIMSAGLIALSATRDAGMVLGAVIIAAAIVTVLRCREFSHTAPLGLFAALLVLTVTTS</sequence>
<dbReference type="InterPro" id="IPR032808">
    <property type="entry name" value="DoxX"/>
</dbReference>
<dbReference type="OrthoDB" id="7595779at2"/>
<evidence type="ECO:0000256" key="5">
    <source>
        <dbReference type="SAM" id="Phobius"/>
    </source>
</evidence>
<dbReference type="EMBL" id="QYBB01000106">
    <property type="protein sequence ID" value="RYC28824.1"/>
    <property type="molecule type" value="Genomic_DNA"/>
</dbReference>
<feature type="transmembrane region" description="Helical" evidence="5">
    <location>
        <begin position="88"/>
        <end position="105"/>
    </location>
</feature>
<reference evidence="6 7" key="1">
    <citation type="submission" date="2018-12" db="EMBL/GenBank/DDBJ databases">
        <authorList>
            <person name="Grouzdev D.S."/>
            <person name="Krutkina M.S."/>
        </authorList>
    </citation>
    <scope>NUCLEOTIDE SEQUENCE [LARGE SCALE GENOMIC DNA]</scope>
    <source>
        <strain evidence="6 7">RmlP026</strain>
    </source>
</reference>
<feature type="transmembrane region" description="Helical" evidence="5">
    <location>
        <begin position="65"/>
        <end position="82"/>
    </location>
</feature>
<evidence type="ECO:0000313" key="7">
    <source>
        <dbReference type="Proteomes" id="UP000290759"/>
    </source>
</evidence>
<evidence type="ECO:0000256" key="2">
    <source>
        <dbReference type="ARBA" id="ARBA00022692"/>
    </source>
</evidence>
<evidence type="ECO:0000256" key="3">
    <source>
        <dbReference type="ARBA" id="ARBA00022989"/>
    </source>
</evidence>
<keyword evidence="4 5" id="KW-0472">Membrane</keyword>
<reference evidence="6 7" key="2">
    <citation type="submission" date="2019-02" db="EMBL/GenBank/DDBJ databases">
        <title>'Lichenibacterium ramalinii' gen. nov. sp. nov., 'Lichenibacterium minor' gen. nov. sp. nov.</title>
        <authorList>
            <person name="Pankratov T."/>
        </authorList>
    </citation>
    <scope>NUCLEOTIDE SEQUENCE [LARGE SCALE GENOMIC DNA]</scope>
    <source>
        <strain evidence="6 7">RmlP026</strain>
    </source>
</reference>
<evidence type="ECO:0000256" key="1">
    <source>
        <dbReference type="ARBA" id="ARBA00004141"/>
    </source>
</evidence>
<comment type="subcellular location">
    <subcellularLocation>
        <location evidence="1">Membrane</location>
        <topology evidence="1">Multi-pass membrane protein</topology>
    </subcellularLocation>
</comment>
<gene>
    <name evidence="6" type="ORF">D3273_27235</name>
</gene>
<keyword evidence="3 5" id="KW-1133">Transmembrane helix</keyword>
<dbReference type="GO" id="GO:0016020">
    <property type="term" value="C:membrane"/>
    <property type="evidence" value="ECO:0007669"/>
    <property type="project" value="UniProtKB-SubCell"/>
</dbReference>
<keyword evidence="2 5" id="KW-0812">Transmembrane</keyword>
<keyword evidence="7" id="KW-1185">Reference proteome</keyword>
<comment type="caution">
    <text evidence="6">The sequence shown here is derived from an EMBL/GenBank/DDBJ whole genome shotgun (WGS) entry which is preliminary data.</text>
</comment>